<dbReference type="eggNOG" id="ENOG50335VM">
    <property type="taxonomic scope" value="Bacteria"/>
</dbReference>
<evidence type="ECO:0000313" key="2">
    <source>
        <dbReference type="Proteomes" id="UP000000366"/>
    </source>
</evidence>
<sequence>MSTAVATAPRCGQMALVYGGLRLNLQVLESAAGFYIGTTHEDMPYSRESAEYWRKREAAEQALADGTWTQRDQP</sequence>
<keyword evidence="1" id="KW-0614">Plasmid</keyword>
<organism evidence="1 2">
    <name type="scientific">Methylibium petroleiphilum (strain ATCC BAA-1232 / LMG 22953 / PM1)</name>
    <dbReference type="NCBI Taxonomy" id="420662"/>
    <lineage>
        <taxon>Bacteria</taxon>
        <taxon>Pseudomonadati</taxon>
        <taxon>Pseudomonadota</taxon>
        <taxon>Betaproteobacteria</taxon>
        <taxon>Burkholderiales</taxon>
        <taxon>Sphaerotilaceae</taxon>
        <taxon>Methylibium</taxon>
    </lineage>
</organism>
<dbReference type="HOGENOM" id="CLU_174542_1_0_4"/>
<reference evidence="1 2" key="1">
    <citation type="journal article" date="2007" name="J. Bacteriol.">
        <title>Whole-genome analysis of the methyl tert-butyl ether-degrading beta-proteobacterium Methylibium petroleiphilum PM1.</title>
        <authorList>
            <person name="Kane S.R."/>
            <person name="Chakicherla A.Y."/>
            <person name="Chain P.S.G."/>
            <person name="Schmidt R."/>
            <person name="Shin M.W."/>
            <person name="Legler T.C."/>
            <person name="Scow K.M."/>
            <person name="Larimer F.W."/>
            <person name="Lucas S.M."/>
            <person name="Richardson P.M."/>
            <person name="Hristova K.R."/>
        </authorList>
    </citation>
    <scope>NUCLEOTIDE SEQUENCE [LARGE SCALE GENOMIC DNA]</scope>
    <source>
        <strain evidence="2">ATCC BAA-1232 / LMG 22953 / PM1</strain>
        <plasmid evidence="1 2">RPME01</plasmid>
    </source>
</reference>
<gene>
    <name evidence="1" type="ordered locus">Mpe_B0265</name>
</gene>
<dbReference type="Proteomes" id="UP000000366">
    <property type="component" value="Plasmid RPME01"/>
</dbReference>
<dbReference type="RefSeq" id="WP_011831628.1">
    <property type="nucleotide sequence ID" value="NC_008826.1"/>
</dbReference>
<dbReference type="AlphaFoldDB" id="A2SNA1"/>
<accession>A2SNA1</accession>
<evidence type="ECO:0000313" key="1">
    <source>
        <dbReference type="EMBL" id="ABM97040.1"/>
    </source>
</evidence>
<protein>
    <submittedName>
        <fullName evidence="1">Uncharacterized protein</fullName>
    </submittedName>
</protein>
<dbReference type="KEGG" id="mpt:Mpe_B0265"/>
<dbReference type="EMBL" id="CP000556">
    <property type="protein sequence ID" value="ABM97040.1"/>
    <property type="molecule type" value="Genomic_DNA"/>
</dbReference>
<keyword evidence="2" id="KW-1185">Reference proteome</keyword>
<geneLocation type="plasmid" evidence="1 2">
    <name>RPME01</name>
</geneLocation>
<proteinExistence type="predicted"/>
<name>A2SNA1_METPP</name>